<evidence type="ECO:0000313" key="1">
    <source>
        <dbReference type="EMBL" id="RNL85230.1"/>
    </source>
</evidence>
<organism evidence="1 2">
    <name type="scientific">Halostreptopolyspora alba</name>
    <dbReference type="NCBI Taxonomy" id="2487137"/>
    <lineage>
        <taxon>Bacteria</taxon>
        <taxon>Bacillati</taxon>
        <taxon>Actinomycetota</taxon>
        <taxon>Actinomycetes</taxon>
        <taxon>Streptosporangiales</taxon>
        <taxon>Nocardiopsidaceae</taxon>
        <taxon>Halostreptopolyspora</taxon>
    </lineage>
</organism>
<dbReference type="AlphaFoldDB" id="A0A3N0EBL8"/>
<reference evidence="1 2" key="1">
    <citation type="submission" date="2018-11" db="EMBL/GenBank/DDBJ databases">
        <title>The genome draft of YIM 96095.</title>
        <authorList>
            <person name="Tang S.-K."/>
            <person name="Chunyu W.-X."/>
            <person name="Feng Y.-Z."/>
        </authorList>
    </citation>
    <scope>NUCLEOTIDE SEQUENCE [LARGE SCALE GENOMIC DNA]</scope>
    <source>
        <strain evidence="1 2">YIM 96095</strain>
    </source>
</reference>
<name>A0A3N0EBL8_9ACTN</name>
<sequence>MCGFAAHPATLSEMSDTIAVSGLAFEPRTACKGGMPTPSEIPVGRDPLTRDDVVAVARHGARARLTEEARKTTAVRDRVRERVPGPGPDRHLAPEIDAVTDLIAGGAVDSAAETRVPLP</sequence>
<dbReference type="EMBL" id="RJMB01000007">
    <property type="protein sequence ID" value="RNL85230.1"/>
    <property type="molecule type" value="Genomic_DNA"/>
</dbReference>
<proteinExistence type="predicted"/>
<accession>A0A3N0EBL8</accession>
<dbReference type="Proteomes" id="UP000269198">
    <property type="component" value="Unassembled WGS sequence"/>
</dbReference>
<protein>
    <submittedName>
        <fullName evidence="1">Uncharacterized protein</fullName>
    </submittedName>
</protein>
<evidence type="ECO:0000313" key="2">
    <source>
        <dbReference type="Proteomes" id="UP000269198"/>
    </source>
</evidence>
<comment type="caution">
    <text evidence="1">The sequence shown here is derived from an EMBL/GenBank/DDBJ whole genome shotgun (WGS) entry which is preliminary data.</text>
</comment>
<gene>
    <name evidence="1" type="ORF">EFW17_09065</name>
</gene>
<keyword evidence="2" id="KW-1185">Reference proteome</keyword>